<feature type="domain" description="LysM" evidence="9">
    <location>
        <begin position="171"/>
        <end position="214"/>
    </location>
</feature>
<evidence type="ECO:0000256" key="5">
    <source>
        <dbReference type="ARBA" id="ARBA00022801"/>
    </source>
</evidence>
<keyword evidence="2" id="KW-0645">Protease</keyword>
<dbReference type="PROSITE" id="PS51782">
    <property type="entry name" value="LYSM"/>
    <property type="match status" value="3"/>
</dbReference>
<dbReference type="OrthoDB" id="9813368at2"/>
<keyword evidence="12" id="KW-1185">Reference proteome</keyword>
<comment type="similarity">
    <text evidence="1">Belongs to the peptidase C40 family.</text>
</comment>
<evidence type="ECO:0000313" key="11">
    <source>
        <dbReference type="EMBL" id="SES90014.1"/>
    </source>
</evidence>
<feature type="domain" description="LysM" evidence="9">
    <location>
        <begin position="29"/>
        <end position="72"/>
    </location>
</feature>
<keyword evidence="3 8" id="KW-0732">Signal</keyword>
<dbReference type="InterPro" id="IPR036779">
    <property type="entry name" value="LysM_dom_sf"/>
</dbReference>
<accession>A0A1I0A8K1</accession>
<dbReference type="PROSITE" id="PS51935">
    <property type="entry name" value="NLPC_P60"/>
    <property type="match status" value="1"/>
</dbReference>
<dbReference type="Gene3D" id="3.90.1720.10">
    <property type="entry name" value="endopeptidase domain like (from Nostoc punctiforme)"/>
    <property type="match status" value="1"/>
</dbReference>
<dbReference type="STRING" id="930131.SAMN05216389_103107"/>
<dbReference type="SUPFAM" id="SSF54001">
    <property type="entry name" value="Cysteine proteinases"/>
    <property type="match status" value="1"/>
</dbReference>
<feature type="region of interest" description="Disordered" evidence="7">
    <location>
        <begin position="144"/>
        <end position="167"/>
    </location>
</feature>
<proteinExistence type="inferred from homology"/>
<dbReference type="PANTHER" id="PTHR47053">
    <property type="entry name" value="MUREIN DD-ENDOPEPTIDASE MEPH-RELATED"/>
    <property type="match status" value="1"/>
</dbReference>
<feature type="compositionally biased region" description="Low complexity" evidence="7">
    <location>
        <begin position="150"/>
        <end position="162"/>
    </location>
</feature>
<evidence type="ECO:0000256" key="2">
    <source>
        <dbReference type="ARBA" id="ARBA00022670"/>
    </source>
</evidence>
<evidence type="ECO:0000259" key="10">
    <source>
        <dbReference type="PROSITE" id="PS51935"/>
    </source>
</evidence>
<evidence type="ECO:0000259" key="9">
    <source>
        <dbReference type="PROSITE" id="PS51782"/>
    </source>
</evidence>
<dbReference type="RefSeq" id="WP_090867404.1">
    <property type="nucleotide sequence ID" value="NZ_FOHE01000003.1"/>
</dbReference>
<dbReference type="InterPro" id="IPR018392">
    <property type="entry name" value="LysM"/>
</dbReference>
<evidence type="ECO:0000256" key="3">
    <source>
        <dbReference type="ARBA" id="ARBA00022729"/>
    </source>
</evidence>
<dbReference type="InterPro" id="IPR000064">
    <property type="entry name" value="NLP_P60_dom"/>
</dbReference>
<organism evidence="11 12">
    <name type="scientific">Oceanobacillus limi</name>
    <dbReference type="NCBI Taxonomy" id="930131"/>
    <lineage>
        <taxon>Bacteria</taxon>
        <taxon>Bacillati</taxon>
        <taxon>Bacillota</taxon>
        <taxon>Bacilli</taxon>
        <taxon>Bacillales</taxon>
        <taxon>Bacillaceae</taxon>
        <taxon>Oceanobacillus</taxon>
    </lineage>
</organism>
<dbReference type="Gene3D" id="3.10.350.10">
    <property type="entry name" value="LysM domain"/>
    <property type="match status" value="3"/>
</dbReference>
<keyword evidence="5" id="KW-0378">Hydrolase</keyword>
<evidence type="ECO:0000256" key="7">
    <source>
        <dbReference type="SAM" id="MobiDB-lite"/>
    </source>
</evidence>
<dbReference type="Pfam" id="PF00877">
    <property type="entry name" value="NLPC_P60"/>
    <property type="match status" value="1"/>
</dbReference>
<evidence type="ECO:0000256" key="8">
    <source>
        <dbReference type="SAM" id="SignalP"/>
    </source>
</evidence>
<dbReference type="CDD" id="cd00118">
    <property type="entry name" value="LysM"/>
    <property type="match status" value="3"/>
</dbReference>
<dbReference type="Pfam" id="PF01476">
    <property type="entry name" value="LysM"/>
    <property type="match status" value="3"/>
</dbReference>
<dbReference type="InterPro" id="IPR051202">
    <property type="entry name" value="Peptidase_C40"/>
</dbReference>
<gene>
    <name evidence="11" type="ORF">SAMN05216389_103107</name>
</gene>
<dbReference type="GO" id="GO:0008234">
    <property type="term" value="F:cysteine-type peptidase activity"/>
    <property type="evidence" value="ECO:0007669"/>
    <property type="project" value="UniProtKB-KW"/>
</dbReference>
<protein>
    <submittedName>
        <fullName evidence="11">Peptidoglycan endopeptidase LytE</fullName>
    </submittedName>
</protein>
<dbReference type="GO" id="GO:0006508">
    <property type="term" value="P:proteolysis"/>
    <property type="evidence" value="ECO:0007669"/>
    <property type="project" value="UniProtKB-KW"/>
</dbReference>
<name>A0A1I0A8K1_9BACI</name>
<evidence type="ECO:0000313" key="12">
    <source>
        <dbReference type="Proteomes" id="UP000198618"/>
    </source>
</evidence>
<dbReference type="SMART" id="SM00257">
    <property type="entry name" value="LysM"/>
    <property type="match status" value="3"/>
</dbReference>
<dbReference type="AlphaFoldDB" id="A0A1I0A8K1"/>
<dbReference type="Proteomes" id="UP000198618">
    <property type="component" value="Unassembled WGS sequence"/>
</dbReference>
<sequence>MANKKLFMSVTATAFIASALLGAEEAEAATYKVKSGDSLWVIAQKHNMTVSQLKSMNNLSSDIIFPNQTLETETKSETTKKTTNDAKIKTETTKSETSTYTVKSGDTLSGIASKYKISLSDLMKWNNMDSTLIYPGNKLVIRKSTNTEQKTNNSTENKSSNKTTEKVSSTTVYTVKSGDTLSRIASQHQVKVNQIKSWNNLKSDMIYIGQKLNIGGEPSPNNSNSKDEKPAKALDYDVDKLINTANNQLGAGYAWGGTTPSGFDCSGFIYYAYKQAGMDIMRHSSEGYYNRSYYIDTPKLGDLVFFEGTYKAGISHVGIYIGNNEFIHASSNGVVISNLNNAYWKEHFEGFKRFY</sequence>
<reference evidence="11 12" key="1">
    <citation type="submission" date="2016-10" db="EMBL/GenBank/DDBJ databases">
        <authorList>
            <person name="de Groot N.N."/>
        </authorList>
    </citation>
    <scope>NUCLEOTIDE SEQUENCE [LARGE SCALE GENOMIC DNA]</scope>
    <source>
        <strain evidence="11 12">IBRC-M 10780</strain>
    </source>
</reference>
<evidence type="ECO:0000256" key="4">
    <source>
        <dbReference type="ARBA" id="ARBA00022737"/>
    </source>
</evidence>
<dbReference type="InterPro" id="IPR038765">
    <property type="entry name" value="Papain-like_cys_pep_sf"/>
</dbReference>
<dbReference type="EMBL" id="FOHE01000003">
    <property type="protein sequence ID" value="SES90014.1"/>
    <property type="molecule type" value="Genomic_DNA"/>
</dbReference>
<keyword evidence="6" id="KW-0788">Thiol protease</keyword>
<feature type="chain" id="PRO_5011715347" evidence="8">
    <location>
        <begin position="29"/>
        <end position="355"/>
    </location>
</feature>
<dbReference type="PANTHER" id="PTHR47053:SF1">
    <property type="entry name" value="MUREIN DD-ENDOPEPTIDASE MEPH-RELATED"/>
    <property type="match status" value="1"/>
</dbReference>
<evidence type="ECO:0000256" key="6">
    <source>
        <dbReference type="ARBA" id="ARBA00022807"/>
    </source>
</evidence>
<dbReference type="SUPFAM" id="SSF54106">
    <property type="entry name" value="LysM domain"/>
    <property type="match status" value="3"/>
</dbReference>
<evidence type="ECO:0000256" key="1">
    <source>
        <dbReference type="ARBA" id="ARBA00007074"/>
    </source>
</evidence>
<feature type="domain" description="NlpC/P60" evidence="10">
    <location>
        <begin position="235"/>
        <end position="355"/>
    </location>
</feature>
<feature type="signal peptide" evidence="8">
    <location>
        <begin position="1"/>
        <end position="28"/>
    </location>
</feature>
<feature type="domain" description="LysM" evidence="9">
    <location>
        <begin position="98"/>
        <end position="141"/>
    </location>
</feature>
<keyword evidence="4" id="KW-0677">Repeat</keyword>